<dbReference type="GO" id="GO:0004812">
    <property type="term" value="F:aminoacyl-tRNA ligase activity"/>
    <property type="evidence" value="ECO:0007669"/>
    <property type="project" value="UniProtKB-KW"/>
</dbReference>
<feature type="compositionally biased region" description="Polar residues" evidence="2">
    <location>
        <begin position="1"/>
        <end position="10"/>
    </location>
</feature>
<dbReference type="PROSITE" id="PS50157">
    <property type="entry name" value="ZINC_FINGER_C2H2_2"/>
    <property type="match status" value="1"/>
</dbReference>
<reference evidence="4 5" key="1">
    <citation type="journal article" date="2017" name="Mol. Ecol.">
        <title>Comparative and population genomic landscape of Phellinus noxius: A hypervariable fungus causing root rot in trees.</title>
        <authorList>
            <person name="Chung C.L."/>
            <person name="Lee T.J."/>
            <person name="Akiba M."/>
            <person name="Lee H.H."/>
            <person name="Kuo T.H."/>
            <person name="Liu D."/>
            <person name="Ke H.M."/>
            <person name="Yokoi T."/>
            <person name="Roa M.B."/>
            <person name="Lu M.J."/>
            <person name="Chang Y.Y."/>
            <person name="Ann P.J."/>
            <person name="Tsai J.N."/>
            <person name="Chen C.Y."/>
            <person name="Tzean S.S."/>
            <person name="Ota Y."/>
            <person name="Hattori T."/>
            <person name="Sahashi N."/>
            <person name="Liou R.F."/>
            <person name="Kikuchi T."/>
            <person name="Tsai I.J."/>
        </authorList>
    </citation>
    <scope>NUCLEOTIDE SEQUENCE [LARGE SCALE GENOMIC DNA]</scope>
    <source>
        <strain evidence="4 5">FFPRI411160</strain>
    </source>
</reference>
<gene>
    <name evidence="4" type="ORF">PNOK_0241800</name>
</gene>
<dbReference type="Proteomes" id="UP000217199">
    <property type="component" value="Unassembled WGS sequence"/>
</dbReference>
<protein>
    <submittedName>
        <fullName evidence="4">Arginyl-tRNA synthetase</fullName>
    </submittedName>
</protein>
<dbReference type="EMBL" id="NBII01000002">
    <property type="protein sequence ID" value="PAV22461.1"/>
    <property type="molecule type" value="Genomic_DNA"/>
</dbReference>
<dbReference type="OrthoDB" id="3222551at2759"/>
<dbReference type="GO" id="GO:0008270">
    <property type="term" value="F:zinc ion binding"/>
    <property type="evidence" value="ECO:0007669"/>
    <property type="project" value="UniProtKB-KW"/>
</dbReference>
<organism evidence="4 5">
    <name type="scientific">Pyrrhoderma noxium</name>
    <dbReference type="NCBI Taxonomy" id="2282107"/>
    <lineage>
        <taxon>Eukaryota</taxon>
        <taxon>Fungi</taxon>
        <taxon>Dikarya</taxon>
        <taxon>Basidiomycota</taxon>
        <taxon>Agaricomycotina</taxon>
        <taxon>Agaricomycetes</taxon>
        <taxon>Hymenochaetales</taxon>
        <taxon>Hymenochaetaceae</taxon>
        <taxon>Pyrrhoderma</taxon>
    </lineage>
</organism>
<sequence length="84" mass="9447">MSVSSSQPTLPSVLPSCPAMQDTNTTAEQINSGLGRVTTPTETPIYICAYAKCNRLFPSRDRLVNHRKRDHNSDEMEHIISWNE</sequence>
<keyword evidence="1" id="KW-0863">Zinc-finger</keyword>
<comment type="caution">
    <text evidence="4">The sequence shown here is derived from an EMBL/GenBank/DDBJ whole genome shotgun (WGS) entry which is preliminary data.</text>
</comment>
<feature type="domain" description="C2H2-type" evidence="3">
    <location>
        <begin position="46"/>
        <end position="76"/>
    </location>
</feature>
<proteinExistence type="predicted"/>
<keyword evidence="5" id="KW-1185">Reference proteome</keyword>
<evidence type="ECO:0000313" key="4">
    <source>
        <dbReference type="EMBL" id="PAV22461.1"/>
    </source>
</evidence>
<dbReference type="AlphaFoldDB" id="A0A286USA7"/>
<name>A0A286USA7_9AGAM</name>
<keyword evidence="1" id="KW-0862">Zinc</keyword>
<evidence type="ECO:0000256" key="1">
    <source>
        <dbReference type="PROSITE-ProRule" id="PRU00042"/>
    </source>
</evidence>
<evidence type="ECO:0000259" key="3">
    <source>
        <dbReference type="PROSITE" id="PS50157"/>
    </source>
</evidence>
<keyword evidence="1" id="KW-0479">Metal-binding</keyword>
<dbReference type="PROSITE" id="PS00028">
    <property type="entry name" value="ZINC_FINGER_C2H2_1"/>
    <property type="match status" value="1"/>
</dbReference>
<dbReference type="InterPro" id="IPR013087">
    <property type="entry name" value="Znf_C2H2_type"/>
</dbReference>
<evidence type="ECO:0000313" key="5">
    <source>
        <dbReference type="Proteomes" id="UP000217199"/>
    </source>
</evidence>
<dbReference type="InParanoid" id="A0A286USA7"/>
<evidence type="ECO:0000256" key="2">
    <source>
        <dbReference type="SAM" id="MobiDB-lite"/>
    </source>
</evidence>
<feature type="region of interest" description="Disordered" evidence="2">
    <location>
        <begin position="1"/>
        <end position="20"/>
    </location>
</feature>
<accession>A0A286USA7</accession>